<evidence type="ECO:0000313" key="2">
    <source>
        <dbReference type="EMBL" id="GAT17543.1"/>
    </source>
</evidence>
<proteinExistence type="predicted"/>
<dbReference type="RefSeq" id="WP_003923790.1">
    <property type="nucleotide sequence ID" value="NZ_BCTB01000053.1"/>
</dbReference>
<sequence>MYATMRETAGLEAARALVTHRPGGGERTDTSLLEEQLCAEAGLWEPAVARRALHQSRGDIAHAVSMLRVWAATQPHVAAAAVRPDDVVVLRRLSSAYPQIPGGQWLGAAPELMPRELDWSQPAPGDGPAAPEPPEQPPGPGPDAKPPTRAGTPRVRDLIDGVAMRRPPVDGDGADPAATVPAPPYPRAAVLALLARGETGALVALAALILGRRSEAVLVELTVGVAGVRVPHPRTGVPCLAAEVPVTEVEVVLDAEVDGRPGLATGWGASLGTVERRAIALALLDAAMQADRELREPLLLDPQTVLAATDGPATNGFVEHLRLPHYAGFTAYLARAVPDPTTPMTESRMREAP</sequence>
<name>A0A117IP05_MYCTH</name>
<comment type="caution">
    <text evidence="2">The sequence shown here is derived from an EMBL/GenBank/DDBJ whole genome shotgun (WGS) entry which is preliminary data.</text>
</comment>
<evidence type="ECO:0000256" key="1">
    <source>
        <dbReference type="SAM" id="MobiDB-lite"/>
    </source>
</evidence>
<dbReference type="Proteomes" id="UP000069654">
    <property type="component" value="Unassembled WGS sequence"/>
</dbReference>
<reference evidence="3" key="2">
    <citation type="submission" date="2016-02" db="EMBL/GenBank/DDBJ databases">
        <title>Draft genome sequence of five rapidly growing Mycobacterium species.</title>
        <authorList>
            <person name="Katahira K."/>
            <person name="Gotou Y."/>
            <person name="Iida K."/>
            <person name="Ogura Y."/>
            <person name="Hayashi T."/>
        </authorList>
    </citation>
    <scope>NUCLEOTIDE SEQUENCE [LARGE SCALE GENOMIC DNA]</scope>
    <source>
        <strain evidence="3">JCM6362</strain>
    </source>
</reference>
<organism evidence="2 3">
    <name type="scientific">Mycolicibacterium thermoresistibile</name>
    <name type="common">Mycobacterium thermoresistibile</name>
    <dbReference type="NCBI Taxonomy" id="1797"/>
    <lineage>
        <taxon>Bacteria</taxon>
        <taxon>Bacillati</taxon>
        <taxon>Actinomycetota</taxon>
        <taxon>Actinomycetes</taxon>
        <taxon>Mycobacteriales</taxon>
        <taxon>Mycobacteriaceae</taxon>
        <taxon>Mycolicibacterium</taxon>
    </lineage>
</organism>
<gene>
    <name evidence="2" type="ORF">RMCT_4512</name>
</gene>
<dbReference type="OrthoDB" id="9790536at2"/>
<feature type="compositionally biased region" description="Pro residues" evidence="1">
    <location>
        <begin position="130"/>
        <end position="145"/>
    </location>
</feature>
<dbReference type="GO" id="GO:0019634">
    <property type="term" value="P:organic phosphonate metabolic process"/>
    <property type="evidence" value="ECO:0007669"/>
    <property type="project" value="InterPro"/>
</dbReference>
<dbReference type="EMBL" id="BCTB01000053">
    <property type="protein sequence ID" value="GAT17543.1"/>
    <property type="molecule type" value="Genomic_DNA"/>
</dbReference>
<dbReference type="OMA" id="AQFTRGY"/>
<dbReference type="STRING" id="1797.RMCT_4512"/>
<evidence type="ECO:0000313" key="3">
    <source>
        <dbReference type="Proteomes" id="UP000069654"/>
    </source>
</evidence>
<dbReference type="AlphaFoldDB" id="A0A117IP05"/>
<protein>
    <submittedName>
        <fullName evidence="2">Phosphonate metabolism protein PhnI</fullName>
    </submittedName>
</protein>
<dbReference type="InterPro" id="IPR008773">
    <property type="entry name" value="PhnI"/>
</dbReference>
<dbReference type="Pfam" id="PF05861">
    <property type="entry name" value="PhnI"/>
    <property type="match status" value="1"/>
</dbReference>
<accession>A0A117IP05</accession>
<reference evidence="2 3" key="1">
    <citation type="journal article" date="2016" name="Genome Announc.">
        <title>Draft Genome Sequences of Five Rapidly Growing Mycobacterium Species, M. thermoresistibile, M. fortuitum subsp. acetamidolyticum, M. canariasense, M. brisbanense, and M. novocastrense.</title>
        <authorList>
            <person name="Katahira K."/>
            <person name="Ogura Y."/>
            <person name="Gotoh Y."/>
            <person name="Hayashi T."/>
        </authorList>
    </citation>
    <scope>NUCLEOTIDE SEQUENCE [LARGE SCALE GENOMIC DNA]</scope>
    <source>
        <strain evidence="2 3">JCM6362</strain>
    </source>
</reference>
<feature type="region of interest" description="Disordered" evidence="1">
    <location>
        <begin position="116"/>
        <end position="153"/>
    </location>
</feature>